<evidence type="ECO:0000256" key="1">
    <source>
        <dbReference type="ARBA" id="ARBA00006500"/>
    </source>
</evidence>
<dbReference type="InterPro" id="IPR045023">
    <property type="entry name" value="FATA/B"/>
</dbReference>
<evidence type="ECO:0000259" key="9">
    <source>
        <dbReference type="Pfam" id="PF20791"/>
    </source>
</evidence>
<keyword evidence="5" id="KW-0809">Transit peptide</keyword>
<dbReference type="RefSeq" id="WP_244054540.1">
    <property type="nucleotide sequence ID" value="NZ_BQXH01000003.1"/>
</dbReference>
<evidence type="ECO:0000259" key="8">
    <source>
        <dbReference type="Pfam" id="PF01643"/>
    </source>
</evidence>
<comment type="similarity">
    <text evidence="1">Belongs to the acyl-ACP thioesterase family.</text>
</comment>
<dbReference type="Pfam" id="PF20791">
    <property type="entry name" value="Acyl-ACP_TE_C"/>
    <property type="match status" value="1"/>
</dbReference>
<dbReference type="InterPro" id="IPR002864">
    <property type="entry name" value="Acyl-ACP_thioesterase_NHD"/>
</dbReference>
<name>A0ABQ5JFC9_9LACO</name>
<proteinExistence type="inferred from homology"/>
<feature type="domain" description="Acyl-ACP thioesterase N-terminal hotdog" evidence="8">
    <location>
        <begin position="4"/>
        <end position="132"/>
    </location>
</feature>
<dbReference type="PANTHER" id="PTHR31727:SF6">
    <property type="entry name" value="OLEOYL-ACYL CARRIER PROTEIN THIOESTERASE 1, CHLOROPLASTIC"/>
    <property type="match status" value="1"/>
</dbReference>
<protein>
    <submittedName>
        <fullName evidence="10">Acyl-ACP thioesterase</fullName>
    </submittedName>
</protein>
<dbReference type="EMBL" id="BQXH01000003">
    <property type="protein sequence ID" value="GKS80764.1"/>
    <property type="molecule type" value="Genomic_DNA"/>
</dbReference>
<keyword evidence="6" id="KW-0443">Lipid metabolism</keyword>
<dbReference type="InterPro" id="IPR029069">
    <property type="entry name" value="HotDog_dom_sf"/>
</dbReference>
<keyword evidence="2" id="KW-0444">Lipid biosynthesis</keyword>
<dbReference type="SUPFAM" id="SSF54637">
    <property type="entry name" value="Thioesterase/thiol ester dehydrase-isomerase"/>
    <property type="match status" value="2"/>
</dbReference>
<evidence type="ECO:0000256" key="7">
    <source>
        <dbReference type="ARBA" id="ARBA00023160"/>
    </source>
</evidence>
<dbReference type="PANTHER" id="PTHR31727">
    <property type="entry name" value="OLEOYL-ACYL CARRIER PROTEIN THIOESTERASE 1, CHLOROPLASTIC"/>
    <property type="match status" value="1"/>
</dbReference>
<keyword evidence="3" id="KW-0378">Hydrolase</keyword>
<evidence type="ECO:0000313" key="11">
    <source>
        <dbReference type="Proteomes" id="UP001055149"/>
    </source>
</evidence>
<dbReference type="Gene3D" id="3.10.129.10">
    <property type="entry name" value="Hotdog Thioesterase"/>
    <property type="match status" value="1"/>
</dbReference>
<gene>
    <name evidence="10" type="ORF">LPAF129_04490</name>
</gene>
<feature type="domain" description="Acyl-ACP thioesterase-like C-terminal" evidence="9">
    <location>
        <begin position="153"/>
        <end position="243"/>
    </location>
</feature>
<comment type="caution">
    <text evidence="10">The sequence shown here is derived from an EMBL/GenBank/DDBJ whole genome shotgun (WGS) entry which is preliminary data.</text>
</comment>
<evidence type="ECO:0000256" key="6">
    <source>
        <dbReference type="ARBA" id="ARBA00023098"/>
    </source>
</evidence>
<dbReference type="Pfam" id="PF01643">
    <property type="entry name" value="Acyl-ACP_TE"/>
    <property type="match status" value="1"/>
</dbReference>
<evidence type="ECO:0000256" key="4">
    <source>
        <dbReference type="ARBA" id="ARBA00022832"/>
    </source>
</evidence>
<dbReference type="InterPro" id="IPR049427">
    <property type="entry name" value="Acyl-ACP_TE_C"/>
</dbReference>
<reference evidence="10" key="1">
    <citation type="journal article" date="2022" name="Int. J. Syst. Evol. Microbiol.">
        <title>A novel species of lactic acid bacteria, Ligilactobacillus pabuli sp. nov., isolated from alfalfa silage.</title>
        <authorList>
            <person name="Tohno M."/>
            <person name="Tanizawa Y."/>
            <person name="Sawada H."/>
            <person name="Sakamoto M."/>
            <person name="Ohkuma M."/>
            <person name="Kobayashi H."/>
        </authorList>
    </citation>
    <scope>NUCLEOTIDE SEQUENCE</scope>
    <source>
        <strain evidence="10">AF129</strain>
    </source>
</reference>
<evidence type="ECO:0000256" key="2">
    <source>
        <dbReference type="ARBA" id="ARBA00022516"/>
    </source>
</evidence>
<dbReference type="Proteomes" id="UP001055149">
    <property type="component" value="Unassembled WGS sequence"/>
</dbReference>
<sequence length="247" mass="28863">MSAKKFSEDHRVVYYETDVTGALKIGQLVDLLMLVSGDQSDQVGVTDEKVSAQGLGWVVTQHMMEITRLPRANEVITLSTQADSYNRFFCYRDFWAHDQDGNELVKMHSVFVMMDRTKRKIVRLPEEFVTPYECEYTRKIERLATPRPVEEISAQKDYHVRFMDIDGNHHVNNVHYFDWMLDALPGEFLLNHRLVSLNISYRQEVYYGDQVLSEVEIDQENLLTKHMITTGSEQNCIAECQWVKRSE</sequence>
<keyword evidence="7" id="KW-0275">Fatty acid biosynthesis</keyword>
<keyword evidence="11" id="KW-1185">Reference proteome</keyword>
<organism evidence="10 11">
    <name type="scientific">Ligilactobacillus pabuli</name>
    <dbReference type="NCBI Taxonomy" id="2886039"/>
    <lineage>
        <taxon>Bacteria</taxon>
        <taxon>Bacillati</taxon>
        <taxon>Bacillota</taxon>
        <taxon>Bacilli</taxon>
        <taxon>Lactobacillales</taxon>
        <taxon>Lactobacillaceae</taxon>
        <taxon>Ligilactobacillus</taxon>
    </lineage>
</organism>
<accession>A0ABQ5JFC9</accession>
<evidence type="ECO:0000256" key="5">
    <source>
        <dbReference type="ARBA" id="ARBA00022946"/>
    </source>
</evidence>
<keyword evidence="4" id="KW-0276">Fatty acid metabolism</keyword>
<dbReference type="CDD" id="cd00586">
    <property type="entry name" value="4HBT"/>
    <property type="match status" value="2"/>
</dbReference>
<evidence type="ECO:0000256" key="3">
    <source>
        <dbReference type="ARBA" id="ARBA00022801"/>
    </source>
</evidence>
<evidence type="ECO:0000313" key="10">
    <source>
        <dbReference type="EMBL" id="GKS80764.1"/>
    </source>
</evidence>